<name>A0AAE2A2L5_PSEFL</name>
<proteinExistence type="predicted"/>
<comment type="caution">
    <text evidence="1">The sequence shown here is derived from an EMBL/GenBank/DDBJ whole genome shotgun (WGS) entry which is preliminary data.</text>
</comment>
<sequence length="482" mass="53460">MTAPHAAQYRIPADWQQFQRLSVAVASAHFGLDFQSYGRNGQWQGGIDSYAYTRDGKLIAVQSKSKDAGYGSVLTPGDITEAVNKARDFKFKIDIFVILTSSPDDTKLCDRALEITQAHQANGGFAVDVWGWQTIEDVIREHESVQRSFYPQTVAKTNTWQWVVRAGTLCGLIALAGYGANEYIDHKAAMDRVQGVTGVGVQSFVQQNDLLSGAYAHCQNEMDKSLFLSSFEFDHYCTLPVGQQLVAMQNHLQKIVLDIDPEVFEKMTSMVGLLESYHHQGLRASAMTAAYEDVYRKGMLQVCRKQSDEFLTKELKQLLKASAIQQLEYYHSMSSYIYPSLSAMKAQVIASALQMRGQKIAPSVVAEANELDVLISQNQAYRLDEVTYPFTLSQVKMMSSPYAGLIDSSGGSADVEEMRERAVLIGGALTSYLGHPKEARQIVECGDMKPELIPALEKRELEITGNTIELSTSFTDSAAYLP</sequence>
<protein>
    <recommendedName>
        <fullName evidence="3">Restriction endonuclease type IV Mrr domain-containing protein</fullName>
    </recommendedName>
</protein>
<reference evidence="1 2" key="1">
    <citation type="submission" date="2014-11" db="EMBL/GenBank/DDBJ databases">
        <title>Draft genome sequence of Pseudomonas fluorescens strains SF4c SF39a.</title>
        <authorList>
            <person name="Underwood G.E."/>
            <person name="Ly L.K."/>
            <person name="Bitzer A.S."/>
            <person name="Godino A."/>
            <person name="Bucci V."/>
            <person name="Fischer S."/>
            <person name="Silby M.W."/>
        </authorList>
    </citation>
    <scope>NUCLEOTIDE SEQUENCE [LARGE SCALE GENOMIC DNA]</scope>
    <source>
        <strain evidence="1 2">SF4c</strain>
    </source>
</reference>
<organism evidence="1 2">
    <name type="scientific">Pseudomonas fluorescens</name>
    <dbReference type="NCBI Taxonomy" id="294"/>
    <lineage>
        <taxon>Bacteria</taxon>
        <taxon>Pseudomonadati</taxon>
        <taxon>Pseudomonadota</taxon>
        <taxon>Gammaproteobacteria</taxon>
        <taxon>Pseudomonadales</taxon>
        <taxon>Pseudomonadaceae</taxon>
        <taxon>Pseudomonas</taxon>
    </lineage>
</organism>
<dbReference type="EMBL" id="JTGH01000029">
    <property type="protein sequence ID" value="KIF55709.1"/>
    <property type="molecule type" value="Genomic_DNA"/>
</dbReference>
<gene>
    <name evidence="1" type="ORF">QS95_26355</name>
</gene>
<dbReference type="Proteomes" id="UP000031587">
    <property type="component" value="Unassembled WGS sequence"/>
</dbReference>
<dbReference type="AlphaFoldDB" id="A0AAE2A2L5"/>
<accession>A0AAE2A2L5</accession>
<evidence type="ECO:0000313" key="2">
    <source>
        <dbReference type="Proteomes" id="UP000031587"/>
    </source>
</evidence>
<evidence type="ECO:0008006" key="3">
    <source>
        <dbReference type="Google" id="ProtNLM"/>
    </source>
</evidence>
<evidence type="ECO:0000313" key="1">
    <source>
        <dbReference type="EMBL" id="KIF55709.1"/>
    </source>
</evidence>
<dbReference type="RefSeq" id="WP_039772569.1">
    <property type="nucleotide sequence ID" value="NZ_JTGH01000029.1"/>
</dbReference>